<evidence type="ECO:0000256" key="6">
    <source>
        <dbReference type="SAM" id="SignalP"/>
    </source>
</evidence>
<dbReference type="FunCoup" id="K5WTK8">
    <property type="interactions" value="30"/>
</dbReference>
<keyword evidence="6" id="KW-0732">Signal</keyword>
<dbReference type="GO" id="GO:0009251">
    <property type="term" value="P:glucan catabolic process"/>
    <property type="evidence" value="ECO:0007669"/>
    <property type="project" value="TreeGrafter"/>
</dbReference>
<dbReference type="STRING" id="597362.K5WTK8"/>
<dbReference type="Gene3D" id="3.20.20.80">
    <property type="entry name" value="Glycosidases"/>
    <property type="match status" value="1"/>
</dbReference>
<sequence>MLVLRLAALCALPVCFASKCALRLKQQAHGPQVPLATPSLPPPTQTTPANPSLPTPTITPFDYSNIKVRGVNLGGWLVLEPWITPSVFENTGNDAIVDEFTLGQLMDPDDARKLLKAHWESWITEDDFVAIKAAGLNHVRIPIGYWSIPLPASATNTSIDPSPYIPGAWPYFLRALDWAKKHSIRVILDIHGAPGSQNGYDNSGQRTSNPVWALDPAHVTRTVDTIRWLTQTVGGSVDVIELLNEGGGFRGQIWIDSMRQYFLDGYDAVRAVEPNSSRPLGVMIGDGFLTLQPWDGFLAAPRGHNVLMDTHAYQIFSDGELSRSFSEHVSFACSTLLPSYVSYASSNHWTVLGEWSTALTDCAKWLNGRGVGARWDNTAFPSDTSVFHDSCDAWTGSWNGTDGGKGFSDEYKDMLRHYWELQVEIGEAVQGWVYWTWKAEIADEWSYQMGLEGGWIPQDPTDRKYPNICK</sequence>
<keyword evidence="3 4" id="KW-0326">Glycosidase</keyword>
<dbReference type="KEGG" id="abp:AGABI1DRAFT75231"/>
<dbReference type="InterPro" id="IPR017853">
    <property type="entry name" value="GH"/>
</dbReference>
<dbReference type="InterPro" id="IPR050386">
    <property type="entry name" value="Glycosyl_hydrolase_5"/>
</dbReference>
<dbReference type="GO" id="GO:0005576">
    <property type="term" value="C:extracellular region"/>
    <property type="evidence" value="ECO:0007669"/>
    <property type="project" value="TreeGrafter"/>
</dbReference>
<feature type="chain" id="PRO_5003885817" description="Glycoside hydrolase family 5 domain-containing protein" evidence="6">
    <location>
        <begin position="18"/>
        <end position="470"/>
    </location>
</feature>
<dbReference type="GeneID" id="18831243"/>
<dbReference type="AlphaFoldDB" id="K5WTK8"/>
<gene>
    <name evidence="8" type="ORF">AGABI1DRAFT_75231</name>
</gene>
<dbReference type="Proteomes" id="UP000008493">
    <property type="component" value="Unassembled WGS sequence"/>
</dbReference>
<feature type="signal peptide" evidence="6">
    <location>
        <begin position="1"/>
        <end position="17"/>
    </location>
</feature>
<evidence type="ECO:0000256" key="1">
    <source>
        <dbReference type="ARBA" id="ARBA00005641"/>
    </source>
</evidence>
<keyword evidence="9" id="KW-1185">Reference proteome</keyword>
<evidence type="ECO:0000313" key="9">
    <source>
        <dbReference type="Proteomes" id="UP000008493"/>
    </source>
</evidence>
<dbReference type="HOGENOM" id="CLU_004624_0_2_1"/>
<dbReference type="EMBL" id="JH971391">
    <property type="protein sequence ID" value="EKM78756.1"/>
    <property type="molecule type" value="Genomic_DNA"/>
</dbReference>
<dbReference type="SUPFAM" id="SSF51445">
    <property type="entry name" value="(Trans)glycosidases"/>
    <property type="match status" value="1"/>
</dbReference>
<organism evidence="8 9">
    <name type="scientific">Agaricus bisporus var. burnettii (strain JB137-S8 / ATCC MYA-4627 / FGSC 10392)</name>
    <name type="common">White button mushroom</name>
    <dbReference type="NCBI Taxonomy" id="597362"/>
    <lineage>
        <taxon>Eukaryota</taxon>
        <taxon>Fungi</taxon>
        <taxon>Dikarya</taxon>
        <taxon>Basidiomycota</taxon>
        <taxon>Agaricomycotina</taxon>
        <taxon>Agaricomycetes</taxon>
        <taxon>Agaricomycetidae</taxon>
        <taxon>Agaricales</taxon>
        <taxon>Agaricineae</taxon>
        <taxon>Agaricaceae</taxon>
        <taxon>Agaricus</taxon>
    </lineage>
</organism>
<comment type="similarity">
    <text evidence="1 4">Belongs to the glycosyl hydrolase 5 (cellulase A) family.</text>
</comment>
<dbReference type="PANTHER" id="PTHR31297:SF42">
    <property type="entry name" value="GLYCOSIDE HYDROLASE FAMILY 5 DOMAIN-CONTAINING PROTEIN"/>
    <property type="match status" value="1"/>
</dbReference>
<dbReference type="Pfam" id="PF00150">
    <property type="entry name" value="Cellulase"/>
    <property type="match status" value="1"/>
</dbReference>
<proteinExistence type="inferred from homology"/>
<evidence type="ECO:0000256" key="3">
    <source>
        <dbReference type="ARBA" id="ARBA00023295"/>
    </source>
</evidence>
<feature type="domain" description="Glycoside hydrolase family 5" evidence="7">
    <location>
        <begin position="118"/>
        <end position="358"/>
    </location>
</feature>
<dbReference type="PANTHER" id="PTHR31297">
    <property type="entry name" value="GLUCAN ENDO-1,6-BETA-GLUCOSIDASE B"/>
    <property type="match status" value="1"/>
</dbReference>
<dbReference type="OMA" id="MDYHEYQ"/>
<feature type="region of interest" description="Disordered" evidence="5">
    <location>
        <begin position="32"/>
        <end position="54"/>
    </location>
</feature>
<feature type="non-terminal residue" evidence="8">
    <location>
        <position position="1"/>
    </location>
</feature>
<name>K5WTK8_AGABU</name>
<protein>
    <recommendedName>
        <fullName evidence="7">Glycoside hydrolase family 5 domain-containing protein</fullName>
    </recommendedName>
</protein>
<evidence type="ECO:0000256" key="5">
    <source>
        <dbReference type="SAM" id="MobiDB-lite"/>
    </source>
</evidence>
<dbReference type="OrthoDB" id="62120at2759"/>
<reference evidence="9" key="1">
    <citation type="journal article" date="2012" name="Proc. Natl. Acad. Sci. U.S.A.">
        <title>Genome sequence of the button mushroom Agaricus bisporus reveals mechanisms governing adaptation to a humic-rich ecological niche.</title>
        <authorList>
            <person name="Morin E."/>
            <person name="Kohler A."/>
            <person name="Baker A.R."/>
            <person name="Foulongne-Oriol M."/>
            <person name="Lombard V."/>
            <person name="Nagy L.G."/>
            <person name="Ohm R.A."/>
            <person name="Patyshakuliyeva A."/>
            <person name="Brun A."/>
            <person name="Aerts A.L."/>
            <person name="Bailey A.M."/>
            <person name="Billette C."/>
            <person name="Coutinho P.M."/>
            <person name="Deakin G."/>
            <person name="Doddapaneni H."/>
            <person name="Floudas D."/>
            <person name="Grimwood J."/>
            <person name="Hilden K."/>
            <person name="Kuees U."/>
            <person name="LaButti K.M."/>
            <person name="Lapidus A."/>
            <person name="Lindquist E.A."/>
            <person name="Lucas S.M."/>
            <person name="Murat C."/>
            <person name="Riley R.W."/>
            <person name="Salamov A.A."/>
            <person name="Schmutz J."/>
            <person name="Subramanian V."/>
            <person name="Woesten H.A.B."/>
            <person name="Xu J."/>
            <person name="Eastwood D.C."/>
            <person name="Foster G.D."/>
            <person name="Sonnenberg A.S."/>
            <person name="Cullen D."/>
            <person name="de Vries R.P."/>
            <person name="Lundell T."/>
            <person name="Hibbett D.S."/>
            <person name="Henrissat B."/>
            <person name="Burton K.S."/>
            <person name="Kerrigan R.W."/>
            <person name="Challen M.P."/>
            <person name="Grigoriev I.V."/>
            <person name="Martin F."/>
        </authorList>
    </citation>
    <scope>NUCLEOTIDE SEQUENCE [LARGE SCALE GENOMIC DNA]</scope>
    <source>
        <strain evidence="9">JB137-S8 / ATCC MYA-4627 / FGSC 10392</strain>
    </source>
</reference>
<dbReference type="GO" id="GO:0008422">
    <property type="term" value="F:beta-glucosidase activity"/>
    <property type="evidence" value="ECO:0007669"/>
    <property type="project" value="TreeGrafter"/>
</dbReference>
<dbReference type="eggNOG" id="ENOG502QPYU">
    <property type="taxonomic scope" value="Eukaryota"/>
</dbReference>
<evidence type="ECO:0000259" key="7">
    <source>
        <dbReference type="Pfam" id="PF00150"/>
    </source>
</evidence>
<evidence type="ECO:0000256" key="2">
    <source>
        <dbReference type="ARBA" id="ARBA00022801"/>
    </source>
</evidence>
<keyword evidence="2 4" id="KW-0378">Hydrolase</keyword>
<accession>K5WTK8</accession>
<evidence type="ECO:0000256" key="4">
    <source>
        <dbReference type="RuleBase" id="RU361153"/>
    </source>
</evidence>
<dbReference type="GO" id="GO:0009986">
    <property type="term" value="C:cell surface"/>
    <property type="evidence" value="ECO:0007669"/>
    <property type="project" value="TreeGrafter"/>
</dbReference>
<dbReference type="RefSeq" id="XP_007330412.1">
    <property type="nucleotide sequence ID" value="XM_007330350.1"/>
</dbReference>
<dbReference type="InParanoid" id="K5WTK8"/>
<evidence type="ECO:0000313" key="8">
    <source>
        <dbReference type="EMBL" id="EKM78756.1"/>
    </source>
</evidence>
<dbReference type="InterPro" id="IPR001547">
    <property type="entry name" value="Glyco_hydro_5"/>
</dbReference>